<dbReference type="UniPathway" id="UPA00128">
    <property type="reaction ID" value="UER00191"/>
</dbReference>
<dbReference type="GO" id="GO:0042351">
    <property type="term" value="P:'de novo' GDP-L-fucose biosynthetic process"/>
    <property type="evidence" value="ECO:0007669"/>
    <property type="project" value="UniProtKB-UniRule"/>
</dbReference>
<feature type="domain" description="NAD-dependent epimerase/dehydratase" evidence="6">
    <location>
        <begin position="6"/>
        <end position="237"/>
    </location>
</feature>
<evidence type="ECO:0000256" key="1">
    <source>
        <dbReference type="ARBA" id="ARBA00005959"/>
    </source>
</evidence>
<feature type="binding site" evidence="5">
    <location>
        <position position="141"/>
    </location>
    <ligand>
        <name>NADP(+)</name>
        <dbReference type="ChEBI" id="CHEBI:58349"/>
    </ligand>
</feature>
<keyword evidence="2 5" id="KW-0521">NADP</keyword>
<evidence type="ECO:0000256" key="3">
    <source>
        <dbReference type="ARBA" id="ARBA00023002"/>
    </source>
</evidence>
<dbReference type="Gene3D" id="3.90.25.10">
    <property type="entry name" value="UDP-galactose 4-epimerase, domain 1"/>
    <property type="match status" value="1"/>
</dbReference>
<feature type="active site" description="Proton donor/acceptor" evidence="5">
    <location>
        <position position="137"/>
    </location>
</feature>
<name>A0A517W3W6_9PLAN</name>
<evidence type="ECO:0000313" key="7">
    <source>
        <dbReference type="EMBL" id="QDT99930.1"/>
    </source>
</evidence>
<dbReference type="PANTHER" id="PTHR43238:SF1">
    <property type="entry name" value="GDP-L-FUCOSE SYNTHASE"/>
    <property type="match status" value="1"/>
</dbReference>
<comment type="function">
    <text evidence="5">Catalyzes the two-step NADP-dependent conversion of GDP-4-dehydro-6-deoxy-D-mannose to GDP-fucose, involving an epimerase and a reductase reaction.</text>
</comment>
<evidence type="ECO:0000256" key="5">
    <source>
        <dbReference type="HAMAP-Rule" id="MF_00956"/>
    </source>
</evidence>
<comment type="catalytic activity">
    <reaction evidence="5">
        <text>GDP-beta-L-fucose + NADP(+) = GDP-4-dehydro-alpha-D-rhamnose + NADPH + H(+)</text>
        <dbReference type="Rhea" id="RHEA:18885"/>
        <dbReference type="ChEBI" id="CHEBI:15378"/>
        <dbReference type="ChEBI" id="CHEBI:57273"/>
        <dbReference type="ChEBI" id="CHEBI:57783"/>
        <dbReference type="ChEBI" id="CHEBI:57964"/>
        <dbReference type="ChEBI" id="CHEBI:58349"/>
        <dbReference type="EC" id="1.1.1.271"/>
    </reaction>
</comment>
<dbReference type="RefSeq" id="WP_144989858.1">
    <property type="nucleotide sequence ID" value="NZ_CP037920.1"/>
</dbReference>
<dbReference type="Pfam" id="PF01370">
    <property type="entry name" value="Epimerase"/>
    <property type="match status" value="1"/>
</dbReference>
<dbReference type="EC" id="1.1.1.271" evidence="5"/>
<dbReference type="InterPro" id="IPR036291">
    <property type="entry name" value="NAD(P)-bd_dom_sf"/>
</dbReference>
<dbReference type="GO" id="GO:0016853">
    <property type="term" value="F:isomerase activity"/>
    <property type="evidence" value="ECO:0007669"/>
    <property type="project" value="UniProtKB-KW"/>
</dbReference>
<organism evidence="7 8">
    <name type="scientific">Gimesia aquarii</name>
    <dbReference type="NCBI Taxonomy" id="2527964"/>
    <lineage>
        <taxon>Bacteria</taxon>
        <taxon>Pseudomonadati</taxon>
        <taxon>Planctomycetota</taxon>
        <taxon>Planctomycetia</taxon>
        <taxon>Planctomycetales</taxon>
        <taxon>Planctomycetaceae</taxon>
        <taxon>Gimesia</taxon>
    </lineage>
</organism>
<dbReference type="Gene3D" id="3.40.50.720">
    <property type="entry name" value="NAD(P)-binding Rossmann-like Domain"/>
    <property type="match status" value="1"/>
</dbReference>
<feature type="binding site" evidence="5">
    <location>
        <position position="180"/>
    </location>
    <ligand>
        <name>NADP(+)</name>
        <dbReference type="ChEBI" id="CHEBI:58349"/>
    </ligand>
</feature>
<feature type="binding site" evidence="5">
    <location>
        <begin position="10"/>
        <end position="16"/>
    </location>
    <ligand>
        <name>NADP(+)</name>
        <dbReference type="ChEBI" id="CHEBI:58349"/>
    </ligand>
</feature>
<feature type="site" description="Important for catalytic activity" evidence="5">
    <location>
        <position position="110"/>
    </location>
</feature>
<keyword evidence="3 5" id="KW-0560">Oxidoreductase</keyword>
<comment type="caution">
    <text evidence="5">Lacks conserved residue(s) required for the propagation of feature annotation.</text>
</comment>
<keyword evidence="5" id="KW-0511">Multifunctional enzyme</keyword>
<reference evidence="7 8" key="1">
    <citation type="submission" date="2019-03" db="EMBL/GenBank/DDBJ databases">
        <title>Deep-cultivation of Planctomycetes and their phenomic and genomic characterization uncovers novel biology.</title>
        <authorList>
            <person name="Wiegand S."/>
            <person name="Jogler M."/>
            <person name="Boedeker C."/>
            <person name="Pinto D."/>
            <person name="Vollmers J."/>
            <person name="Rivas-Marin E."/>
            <person name="Kohn T."/>
            <person name="Peeters S.H."/>
            <person name="Heuer A."/>
            <person name="Rast P."/>
            <person name="Oberbeckmann S."/>
            <person name="Bunk B."/>
            <person name="Jeske O."/>
            <person name="Meyerdierks A."/>
            <person name="Storesund J.E."/>
            <person name="Kallscheuer N."/>
            <person name="Luecker S."/>
            <person name="Lage O.M."/>
            <person name="Pohl T."/>
            <person name="Merkel B.J."/>
            <person name="Hornburger P."/>
            <person name="Mueller R.-W."/>
            <person name="Bruemmer F."/>
            <person name="Labrenz M."/>
            <person name="Spormann A.M."/>
            <person name="Op den Camp H."/>
            <person name="Overmann J."/>
            <person name="Amann R."/>
            <person name="Jetten M.S.M."/>
            <person name="Mascher T."/>
            <person name="Medema M.H."/>
            <person name="Devos D.P."/>
            <person name="Kaster A.-K."/>
            <person name="Ovreas L."/>
            <person name="Rohde M."/>
            <person name="Galperin M.Y."/>
            <person name="Jogler C."/>
        </authorList>
    </citation>
    <scope>NUCLEOTIDE SEQUENCE [LARGE SCALE GENOMIC DNA]</scope>
    <source>
        <strain evidence="7 8">V144</strain>
    </source>
</reference>
<dbReference type="Proteomes" id="UP000318704">
    <property type="component" value="Chromosome"/>
</dbReference>
<feature type="binding site" evidence="5">
    <location>
        <position position="210"/>
    </location>
    <ligand>
        <name>substrate</name>
    </ligand>
</feature>
<dbReference type="AlphaFoldDB" id="A0A517W3W6"/>
<feature type="binding site" evidence="5">
    <location>
        <position position="203"/>
    </location>
    <ligand>
        <name>substrate</name>
    </ligand>
</feature>
<evidence type="ECO:0000256" key="4">
    <source>
        <dbReference type="ARBA" id="ARBA00023235"/>
    </source>
</evidence>
<evidence type="ECO:0000259" key="6">
    <source>
        <dbReference type="Pfam" id="PF01370"/>
    </source>
</evidence>
<dbReference type="EMBL" id="CP037920">
    <property type="protein sequence ID" value="QDT99930.1"/>
    <property type="molecule type" value="Genomic_DNA"/>
</dbReference>
<protein>
    <recommendedName>
        <fullName evidence="5">GDP-L-fucose synthase</fullName>
        <ecNumber evidence="5">1.1.1.271</ecNumber>
    </recommendedName>
    <alternativeName>
        <fullName evidence="5">GDP-4-keto-6-deoxy-D-mannose-3,5-epimerase-4-reductase</fullName>
    </alternativeName>
</protein>
<sequence>MQKETIVVTGSTGFLGRHLMPLLQEKYGSQNIKGLSSQDYDLMNPVHVETMFKDLQPDIVIHLAAYSGGIGANREFPADFFFQNITLCSLMFEYAAKHKVKKIIYTMGGCSYPAKVVSPISEDQMWEGYPQAESAGYSVAKKMGITASQSYRTQYGLNSVVLIPGNMYGEFDNFRNNESHVVPGMIRRYYETKLRGESEITMWGDGTPVRDFVYAADVAKIIPWFIENYDSSEPVNISSGTETPIKVLAETIKEKMDWEGTIDWDTSKPNGQLIKIFDVSRLSELGLACETPLSEGLEKTINWLTKHYQNQTDGIRL</sequence>
<evidence type="ECO:0000313" key="8">
    <source>
        <dbReference type="Proteomes" id="UP000318704"/>
    </source>
</evidence>
<dbReference type="InterPro" id="IPR001509">
    <property type="entry name" value="Epimerase_deHydtase"/>
</dbReference>
<comment type="pathway">
    <text evidence="5">Nucleotide-sugar biosynthesis; GDP-L-fucose biosynthesis via de novo pathway; GDP-L-fucose from GDP-alpha-D-mannose: step 2/2.</text>
</comment>
<dbReference type="GO" id="GO:0050577">
    <property type="term" value="F:GDP-L-fucose synthase activity"/>
    <property type="evidence" value="ECO:0007669"/>
    <property type="project" value="UniProtKB-UniRule"/>
</dbReference>
<dbReference type="KEGG" id="gaw:V144x_54440"/>
<dbReference type="HAMAP" id="MF_00956">
    <property type="entry name" value="GDP_fucose_synth"/>
    <property type="match status" value="1"/>
</dbReference>
<dbReference type="SUPFAM" id="SSF51735">
    <property type="entry name" value="NAD(P)-binding Rossmann-fold domains"/>
    <property type="match status" value="1"/>
</dbReference>
<dbReference type="InterPro" id="IPR028614">
    <property type="entry name" value="GDP_fucose/colitose_synth"/>
</dbReference>
<dbReference type="PANTHER" id="PTHR43238">
    <property type="entry name" value="GDP-L-FUCOSE SYNTHASE"/>
    <property type="match status" value="1"/>
</dbReference>
<evidence type="ECO:0000256" key="2">
    <source>
        <dbReference type="ARBA" id="ARBA00022857"/>
    </source>
</evidence>
<proteinExistence type="inferred from homology"/>
<dbReference type="GO" id="GO:0070401">
    <property type="term" value="F:NADP+ binding"/>
    <property type="evidence" value="ECO:0007669"/>
    <property type="project" value="UniProtKB-UniRule"/>
</dbReference>
<accession>A0A517W3W6</accession>
<comment type="similarity">
    <text evidence="1 5">Belongs to the NAD(P)-dependent epimerase/dehydratase family. Fucose synthase subfamily.</text>
</comment>
<feature type="binding site" evidence="5">
    <location>
        <position position="188"/>
    </location>
    <ligand>
        <name>substrate</name>
    </ligand>
</feature>
<gene>
    <name evidence="5 7" type="primary">fcl</name>
    <name evidence="7" type="ORF">V144x_54440</name>
</gene>
<keyword evidence="4 5" id="KW-0413">Isomerase</keyword>